<dbReference type="EMBL" id="BQNB010013101">
    <property type="protein sequence ID" value="GJT11850.1"/>
    <property type="molecule type" value="Genomic_DNA"/>
</dbReference>
<reference evidence="1" key="1">
    <citation type="journal article" date="2022" name="Int. J. Mol. Sci.">
        <title>Draft Genome of Tanacetum Coccineum: Genomic Comparison of Closely Related Tanacetum-Family Plants.</title>
        <authorList>
            <person name="Yamashiro T."/>
            <person name="Shiraishi A."/>
            <person name="Nakayama K."/>
            <person name="Satake H."/>
        </authorList>
    </citation>
    <scope>NUCLEOTIDE SEQUENCE</scope>
</reference>
<reference evidence="1" key="2">
    <citation type="submission" date="2022-01" db="EMBL/GenBank/DDBJ databases">
        <authorList>
            <person name="Yamashiro T."/>
            <person name="Shiraishi A."/>
            <person name="Satake H."/>
            <person name="Nakayama K."/>
        </authorList>
    </citation>
    <scope>NUCLEOTIDE SEQUENCE</scope>
</reference>
<comment type="caution">
    <text evidence="1">The sequence shown here is derived from an EMBL/GenBank/DDBJ whole genome shotgun (WGS) entry which is preliminary data.</text>
</comment>
<evidence type="ECO:0000313" key="2">
    <source>
        <dbReference type="Proteomes" id="UP001151760"/>
    </source>
</evidence>
<proteinExistence type="predicted"/>
<gene>
    <name evidence="1" type="ORF">Tco_0858892</name>
</gene>
<protein>
    <submittedName>
        <fullName evidence="1">Uncharacterized protein</fullName>
    </submittedName>
</protein>
<evidence type="ECO:0000313" key="1">
    <source>
        <dbReference type="EMBL" id="GJT11850.1"/>
    </source>
</evidence>
<accession>A0ABQ5BAG0</accession>
<keyword evidence="2" id="KW-1185">Reference proteome</keyword>
<name>A0ABQ5BAG0_9ASTR</name>
<dbReference type="Proteomes" id="UP001151760">
    <property type="component" value="Unassembled WGS sequence"/>
</dbReference>
<sequence>MENSKRGSIPMQDKLRLSKSQGASTPAELKRMQSVPYASAWFYNVSCDHVIALMFASLQISDGCMIIPSSLRQDMCSFKWRCCDWKSAKQSIFRYFHCKKQSIFAALMLLNGRFPPTPMFLTRDAYLDTQPSKNALISGSLSKVKLKIVS</sequence>
<organism evidence="1 2">
    <name type="scientific">Tanacetum coccineum</name>
    <dbReference type="NCBI Taxonomy" id="301880"/>
    <lineage>
        <taxon>Eukaryota</taxon>
        <taxon>Viridiplantae</taxon>
        <taxon>Streptophyta</taxon>
        <taxon>Embryophyta</taxon>
        <taxon>Tracheophyta</taxon>
        <taxon>Spermatophyta</taxon>
        <taxon>Magnoliopsida</taxon>
        <taxon>eudicotyledons</taxon>
        <taxon>Gunneridae</taxon>
        <taxon>Pentapetalae</taxon>
        <taxon>asterids</taxon>
        <taxon>campanulids</taxon>
        <taxon>Asterales</taxon>
        <taxon>Asteraceae</taxon>
        <taxon>Asteroideae</taxon>
        <taxon>Anthemideae</taxon>
        <taxon>Anthemidinae</taxon>
        <taxon>Tanacetum</taxon>
    </lineage>
</organism>